<dbReference type="Proteomes" id="UP000320623">
    <property type="component" value="Unassembled WGS sequence"/>
</dbReference>
<dbReference type="InterPro" id="IPR039418">
    <property type="entry name" value="LexA-like"/>
</dbReference>
<dbReference type="InterPro" id="IPR050077">
    <property type="entry name" value="LexA_repressor"/>
</dbReference>
<dbReference type="InterPro" id="IPR036390">
    <property type="entry name" value="WH_DNA-bd_sf"/>
</dbReference>
<dbReference type="InterPro" id="IPR036286">
    <property type="entry name" value="LexA/Signal_pep-like_sf"/>
</dbReference>
<dbReference type="Pfam" id="PF01726">
    <property type="entry name" value="LexA_DNA_bind"/>
    <property type="match status" value="1"/>
</dbReference>
<keyword evidence="14" id="KW-1185">Reference proteome</keyword>
<dbReference type="Gene3D" id="1.10.10.10">
    <property type="entry name" value="Winged helix-like DNA-binding domain superfamily/Winged helix DNA-binding domain"/>
    <property type="match status" value="1"/>
</dbReference>
<keyword evidence="10" id="KW-0742">SOS response</keyword>
<dbReference type="STRING" id="1643428.GCA_001442855_00646"/>
<keyword evidence="2" id="KW-0235">DNA replication</keyword>
<dbReference type="SUPFAM" id="SSF51306">
    <property type="entry name" value="LexA/Signal peptidase"/>
    <property type="match status" value="1"/>
</dbReference>
<dbReference type="EMBL" id="FAOO01000004">
    <property type="protein sequence ID" value="CUU03159.1"/>
    <property type="molecule type" value="Genomic_DNA"/>
</dbReference>
<evidence type="ECO:0000256" key="2">
    <source>
        <dbReference type="ARBA" id="ARBA00022705"/>
    </source>
</evidence>
<keyword evidence="6" id="KW-0805">Transcription regulation</keyword>
<dbReference type="PANTHER" id="PTHR33516">
    <property type="entry name" value="LEXA REPRESSOR"/>
    <property type="match status" value="1"/>
</dbReference>
<dbReference type="GO" id="GO:0009432">
    <property type="term" value="P:SOS response"/>
    <property type="evidence" value="ECO:0007669"/>
    <property type="project" value="UniProtKB-KW"/>
</dbReference>
<sequence>MRPLTERQNQILEFIRDYISKNLKPPTVREICEEFKFKSTNAVYTILKSLEKKGYIEKVNGKSRNITPKDIMLKEENDIKEIPLISKFNSKNPLLMFTNLIGTVKIDSKMFDHPSSFAVIVPDDGMQKVGIFKNDIAIIKQDTKIENGDIVFAVTENNAFIRYFKSEHGKIYLVPSARGYETLSFNEDDKNLWIGGKVSLIIRKIS</sequence>
<dbReference type="GO" id="GO:0006260">
    <property type="term" value="P:DNA replication"/>
    <property type="evidence" value="ECO:0007669"/>
    <property type="project" value="UniProtKB-KW"/>
</dbReference>
<dbReference type="InterPro" id="IPR015927">
    <property type="entry name" value="Peptidase_S24_S26A/B/C"/>
</dbReference>
<dbReference type="FunFam" id="1.10.10.10:FF:000009">
    <property type="entry name" value="LexA repressor"/>
    <property type="match status" value="1"/>
</dbReference>
<evidence type="ECO:0000256" key="10">
    <source>
        <dbReference type="ARBA" id="ARBA00023236"/>
    </source>
</evidence>
<keyword evidence="1" id="KW-0678">Repressor</keyword>
<evidence type="ECO:0000259" key="11">
    <source>
        <dbReference type="Pfam" id="PF00717"/>
    </source>
</evidence>
<dbReference type="AlphaFoldDB" id="A0A0S4MVX5"/>
<dbReference type="RefSeq" id="WP_140944455.1">
    <property type="nucleotide sequence ID" value="NZ_FAOO01000004.1"/>
</dbReference>
<keyword evidence="9" id="KW-0234">DNA repair</keyword>
<dbReference type="GO" id="GO:0006281">
    <property type="term" value="P:DNA repair"/>
    <property type="evidence" value="ECO:0007669"/>
    <property type="project" value="UniProtKB-KW"/>
</dbReference>
<feature type="domain" description="LexA repressor DNA-binding" evidence="12">
    <location>
        <begin position="1"/>
        <end position="64"/>
    </location>
</feature>
<dbReference type="InterPro" id="IPR036388">
    <property type="entry name" value="WH-like_DNA-bd_sf"/>
</dbReference>
<name>A0A0S4MVX5_9BACT</name>
<dbReference type="InterPro" id="IPR006199">
    <property type="entry name" value="LexA_DNA-bd_dom"/>
</dbReference>
<dbReference type="GO" id="GO:0003677">
    <property type="term" value="F:DNA binding"/>
    <property type="evidence" value="ECO:0007669"/>
    <property type="project" value="UniProtKB-KW"/>
</dbReference>
<gene>
    <name evidence="13" type="ORF">JGI1_00664</name>
</gene>
<dbReference type="SUPFAM" id="SSF46785">
    <property type="entry name" value="Winged helix' DNA-binding domain"/>
    <property type="match status" value="1"/>
</dbReference>
<evidence type="ECO:0000256" key="8">
    <source>
        <dbReference type="ARBA" id="ARBA00023163"/>
    </source>
</evidence>
<dbReference type="GO" id="GO:0006508">
    <property type="term" value="P:proteolysis"/>
    <property type="evidence" value="ECO:0007669"/>
    <property type="project" value="InterPro"/>
</dbReference>
<evidence type="ECO:0000256" key="4">
    <source>
        <dbReference type="ARBA" id="ARBA00022801"/>
    </source>
</evidence>
<dbReference type="OrthoDB" id="9808280at2"/>
<dbReference type="NCBIfam" id="TIGR00498">
    <property type="entry name" value="lexA"/>
    <property type="match status" value="1"/>
</dbReference>
<dbReference type="Pfam" id="PF00717">
    <property type="entry name" value="Peptidase_S24"/>
    <property type="match status" value="1"/>
</dbReference>
<dbReference type="InterPro" id="IPR006200">
    <property type="entry name" value="LexA"/>
</dbReference>
<evidence type="ECO:0000256" key="9">
    <source>
        <dbReference type="ARBA" id="ARBA00023204"/>
    </source>
</evidence>
<dbReference type="CDD" id="cd06529">
    <property type="entry name" value="S24_LexA-like"/>
    <property type="match status" value="1"/>
</dbReference>
<evidence type="ECO:0000313" key="14">
    <source>
        <dbReference type="Proteomes" id="UP000320623"/>
    </source>
</evidence>
<organism evidence="13 14">
    <name type="scientific">Candidatus Thermokryptus mobilis</name>
    <dbReference type="NCBI Taxonomy" id="1643428"/>
    <lineage>
        <taxon>Bacteria</taxon>
        <taxon>Pseudomonadati</taxon>
        <taxon>Candidatus Kryptoniota</taxon>
        <taxon>Candidatus Thermokryptus</taxon>
    </lineage>
</organism>
<keyword evidence="8" id="KW-0804">Transcription</keyword>
<dbReference type="PANTHER" id="PTHR33516:SF2">
    <property type="entry name" value="LEXA REPRESSOR-RELATED"/>
    <property type="match status" value="1"/>
</dbReference>
<feature type="domain" description="Peptidase S24/S26A/S26B/S26C" evidence="11">
    <location>
        <begin position="97"/>
        <end position="197"/>
    </location>
</feature>
<evidence type="ECO:0000256" key="6">
    <source>
        <dbReference type="ARBA" id="ARBA00023015"/>
    </source>
</evidence>
<accession>A0A0S4MVX5</accession>
<evidence type="ECO:0000256" key="5">
    <source>
        <dbReference type="ARBA" id="ARBA00022813"/>
    </source>
</evidence>
<protein>
    <submittedName>
        <fullName evidence="13">Repressor LexA</fullName>
    </submittedName>
</protein>
<dbReference type="GO" id="GO:0004252">
    <property type="term" value="F:serine-type endopeptidase activity"/>
    <property type="evidence" value="ECO:0007669"/>
    <property type="project" value="InterPro"/>
</dbReference>
<reference evidence="14" key="1">
    <citation type="submission" date="2015-11" db="EMBL/GenBank/DDBJ databases">
        <authorList>
            <person name="Varghese N."/>
        </authorList>
    </citation>
    <scope>NUCLEOTIDE SEQUENCE [LARGE SCALE GENOMIC DNA]</scope>
</reference>
<evidence type="ECO:0000256" key="3">
    <source>
        <dbReference type="ARBA" id="ARBA00022763"/>
    </source>
</evidence>
<keyword evidence="7" id="KW-0238">DNA-binding</keyword>
<dbReference type="Gene3D" id="2.10.109.10">
    <property type="entry name" value="Umud Fragment, subunit A"/>
    <property type="match status" value="1"/>
</dbReference>
<dbReference type="GO" id="GO:0045892">
    <property type="term" value="P:negative regulation of DNA-templated transcription"/>
    <property type="evidence" value="ECO:0007669"/>
    <property type="project" value="InterPro"/>
</dbReference>
<evidence type="ECO:0000259" key="12">
    <source>
        <dbReference type="Pfam" id="PF01726"/>
    </source>
</evidence>
<evidence type="ECO:0000256" key="1">
    <source>
        <dbReference type="ARBA" id="ARBA00022491"/>
    </source>
</evidence>
<keyword evidence="3" id="KW-0227">DNA damage</keyword>
<evidence type="ECO:0000313" key="13">
    <source>
        <dbReference type="EMBL" id="CUU03159.1"/>
    </source>
</evidence>
<keyword evidence="5" id="KW-0068">Autocatalytic cleavage</keyword>
<proteinExistence type="predicted"/>
<evidence type="ECO:0000256" key="7">
    <source>
        <dbReference type="ARBA" id="ARBA00023125"/>
    </source>
</evidence>
<keyword evidence="4" id="KW-0378">Hydrolase</keyword>